<gene>
    <name evidence="1" type="ORF">M9H77_06968</name>
</gene>
<dbReference type="EMBL" id="CM044702">
    <property type="protein sequence ID" value="KAI5676018.1"/>
    <property type="molecule type" value="Genomic_DNA"/>
</dbReference>
<name>A0ACC0BU04_CATRO</name>
<reference evidence="2" key="1">
    <citation type="journal article" date="2023" name="Nat. Plants">
        <title>Single-cell RNA sequencing provides a high-resolution roadmap for understanding the multicellular compartmentation of specialized metabolism.</title>
        <authorList>
            <person name="Sun S."/>
            <person name="Shen X."/>
            <person name="Li Y."/>
            <person name="Li Y."/>
            <person name="Wang S."/>
            <person name="Li R."/>
            <person name="Zhang H."/>
            <person name="Shen G."/>
            <person name="Guo B."/>
            <person name="Wei J."/>
            <person name="Xu J."/>
            <person name="St-Pierre B."/>
            <person name="Chen S."/>
            <person name="Sun C."/>
        </authorList>
    </citation>
    <scope>NUCLEOTIDE SEQUENCE [LARGE SCALE GENOMIC DNA]</scope>
</reference>
<organism evidence="1 2">
    <name type="scientific">Catharanthus roseus</name>
    <name type="common">Madagascar periwinkle</name>
    <name type="synonym">Vinca rosea</name>
    <dbReference type="NCBI Taxonomy" id="4058"/>
    <lineage>
        <taxon>Eukaryota</taxon>
        <taxon>Viridiplantae</taxon>
        <taxon>Streptophyta</taxon>
        <taxon>Embryophyta</taxon>
        <taxon>Tracheophyta</taxon>
        <taxon>Spermatophyta</taxon>
        <taxon>Magnoliopsida</taxon>
        <taxon>eudicotyledons</taxon>
        <taxon>Gunneridae</taxon>
        <taxon>Pentapetalae</taxon>
        <taxon>asterids</taxon>
        <taxon>lamiids</taxon>
        <taxon>Gentianales</taxon>
        <taxon>Apocynaceae</taxon>
        <taxon>Rauvolfioideae</taxon>
        <taxon>Vinceae</taxon>
        <taxon>Catharanthinae</taxon>
        <taxon>Catharanthus</taxon>
    </lineage>
</organism>
<accession>A0ACC0BU04</accession>
<comment type="caution">
    <text evidence="1">The sequence shown here is derived from an EMBL/GenBank/DDBJ whole genome shotgun (WGS) entry which is preliminary data.</text>
</comment>
<keyword evidence="2" id="KW-1185">Reference proteome</keyword>
<dbReference type="Proteomes" id="UP001060085">
    <property type="component" value="Linkage Group LG02"/>
</dbReference>
<evidence type="ECO:0000313" key="1">
    <source>
        <dbReference type="EMBL" id="KAI5676018.1"/>
    </source>
</evidence>
<proteinExistence type="predicted"/>
<evidence type="ECO:0000313" key="2">
    <source>
        <dbReference type="Proteomes" id="UP001060085"/>
    </source>
</evidence>
<sequence length="222" mass="24338">MKLELFLQSYLSQVSIYGDLCAISFGGGLFLVVPYVSKCLSSHAFLEDSLLHSGSILGLSCHDFGVLNNASIESIVIGFGLDGALFDIQHDKCLGKFVENVGYVSSFLDIFMENHNYFVSLNQLMSFVIGQGSVLPMLVSQGPSADDMLAYLTWARPKKDKFEEFGDQGMGFKWFSICLLSKDHSRKQLEGENWPSVGEGHPTAGRSPAPTVADRLLLAEPL</sequence>
<protein>
    <submittedName>
        <fullName evidence="1">Uncharacterized protein</fullName>
    </submittedName>
</protein>